<evidence type="ECO:0000256" key="1">
    <source>
        <dbReference type="SAM" id="MobiDB-lite"/>
    </source>
</evidence>
<reference evidence="3 4" key="1">
    <citation type="submission" date="2015-07" db="EMBL/GenBank/DDBJ databases">
        <title>Whole genome sequence of Thermanaerothrix daxensis DSM 23592.</title>
        <authorList>
            <person name="Hemp J."/>
            <person name="Ward L.M."/>
            <person name="Pace L.A."/>
            <person name="Fischer W.W."/>
        </authorList>
    </citation>
    <scope>NUCLEOTIDE SEQUENCE [LARGE SCALE GENOMIC DNA]</scope>
    <source>
        <strain evidence="3 4">GNS-1</strain>
    </source>
</reference>
<proteinExistence type="predicted"/>
<dbReference type="Proteomes" id="UP000050544">
    <property type="component" value="Unassembled WGS sequence"/>
</dbReference>
<keyword evidence="4" id="KW-1185">Reference proteome</keyword>
<feature type="region of interest" description="Disordered" evidence="1">
    <location>
        <begin position="1"/>
        <end position="60"/>
    </location>
</feature>
<dbReference type="STRING" id="869279.SE15_03260"/>
<keyword evidence="2" id="KW-0472">Membrane</keyword>
<keyword evidence="2" id="KW-1133">Transmembrane helix</keyword>
<evidence type="ECO:0000256" key="2">
    <source>
        <dbReference type="SAM" id="Phobius"/>
    </source>
</evidence>
<feature type="transmembrane region" description="Helical" evidence="2">
    <location>
        <begin position="75"/>
        <end position="94"/>
    </location>
</feature>
<name>A0A0N8GQN5_9CHLR</name>
<accession>A0A0N8GQN5</accession>
<protein>
    <submittedName>
        <fullName evidence="3">Uncharacterized protein</fullName>
    </submittedName>
</protein>
<organism evidence="3 4">
    <name type="scientific">Thermanaerothrix daxensis</name>
    <dbReference type="NCBI Taxonomy" id="869279"/>
    <lineage>
        <taxon>Bacteria</taxon>
        <taxon>Bacillati</taxon>
        <taxon>Chloroflexota</taxon>
        <taxon>Anaerolineae</taxon>
        <taxon>Anaerolineales</taxon>
        <taxon>Anaerolineaceae</taxon>
        <taxon>Thermanaerothrix</taxon>
    </lineage>
</organism>
<evidence type="ECO:0000313" key="3">
    <source>
        <dbReference type="EMBL" id="KPL84194.1"/>
    </source>
</evidence>
<feature type="compositionally biased region" description="Pro residues" evidence="1">
    <location>
        <begin position="48"/>
        <end position="60"/>
    </location>
</feature>
<sequence>MATAVVAPPAPLRRAVTTATTSATPTATATDTSTPTSTATRVAVTPTPVQPTPTFSPTPTPVRVQVQQIVRSARLFWQFLTLLGLALALGVAAVRDQRPKIIRRLARRFDEIIRLEKEDR</sequence>
<comment type="caution">
    <text evidence="3">The sequence shown here is derived from an EMBL/GenBank/DDBJ whole genome shotgun (WGS) entry which is preliminary data.</text>
</comment>
<dbReference type="EMBL" id="LGKO01000002">
    <property type="protein sequence ID" value="KPL84194.1"/>
    <property type="molecule type" value="Genomic_DNA"/>
</dbReference>
<feature type="compositionally biased region" description="Low complexity" evidence="1">
    <location>
        <begin position="1"/>
        <end position="47"/>
    </location>
</feature>
<keyword evidence="2" id="KW-0812">Transmembrane</keyword>
<evidence type="ECO:0000313" key="4">
    <source>
        <dbReference type="Proteomes" id="UP000050544"/>
    </source>
</evidence>
<dbReference type="AlphaFoldDB" id="A0A0N8GQN5"/>
<gene>
    <name evidence="3" type="ORF">SE15_03260</name>
</gene>